<gene>
    <name evidence="1" type="ORF">A361_04420</name>
</gene>
<protein>
    <recommendedName>
        <fullName evidence="3">Ribbon-helix-helix protein CopG domain-containing protein</fullName>
    </recommendedName>
</protein>
<proteinExistence type="predicted"/>
<dbReference type="STRING" id="1196031.A361_04420"/>
<dbReference type="KEGG" id="bon:A361_04420"/>
<dbReference type="AlphaFoldDB" id="A0A160M7C6"/>
<dbReference type="Proteomes" id="UP000077856">
    <property type="component" value="Chromosome"/>
</dbReference>
<name>A0A160M7C6_9BACI</name>
<dbReference type="EMBL" id="CP015506">
    <property type="protein sequence ID" value="AND38390.1"/>
    <property type="molecule type" value="Genomic_DNA"/>
</dbReference>
<organism evidence="1 2">
    <name type="scientific">Cytobacillus oceanisediminis 2691</name>
    <dbReference type="NCBI Taxonomy" id="1196031"/>
    <lineage>
        <taxon>Bacteria</taxon>
        <taxon>Bacillati</taxon>
        <taxon>Bacillota</taxon>
        <taxon>Bacilli</taxon>
        <taxon>Bacillales</taxon>
        <taxon>Bacillaceae</taxon>
        <taxon>Cytobacillus</taxon>
    </lineage>
</organism>
<dbReference type="RefSeq" id="WP_009335157.1">
    <property type="nucleotide sequence ID" value="NZ_CP015506.1"/>
</dbReference>
<dbReference type="eggNOG" id="ENOG5030DDG">
    <property type="taxonomic scope" value="Bacteria"/>
</dbReference>
<evidence type="ECO:0000313" key="1">
    <source>
        <dbReference type="EMBL" id="AND38390.1"/>
    </source>
</evidence>
<reference evidence="1 2" key="1">
    <citation type="submission" date="2016-04" db="EMBL/GenBank/DDBJ databases">
        <title>Complete genome sequence of Bacillus oceanisediminis strain 2691.</title>
        <authorList>
            <person name="Jeong H."/>
            <person name="Kim H.J."/>
            <person name="Lee D.-W."/>
        </authorList>
    </citation>
    <scope>NUCLEOTIDE SEQUENCE [LARGE SCALE GENOMIC DNA]</scope>
    <source>
        <strain evidence="1 2">2691</strain>
    </source>
</reference>
<accession>A0A160M7C6</accession>
<evidence type="ECO:0008006" key="3">
    <source>
        <dbReference type="Google" id="ProtNLM"/>
    </source>
</evidence>
<sequence length="129" mass="15489">MKEQTFTSFEQYEEYLRNKMIYKAKRKGLEGEGLAEYLKKHENDAARIWKENDLQKWLEKDGYVTIAVWRDETGQRKIGRGRPKKPEGQKLKHSIHVRLDEEMFKKLNHFCQEKKVDVSEAIRILIHNL</sequence>
<evidence type="ECO:0000313" key="2">
    <source>
        <dbReference type="Proteomes" id="UP000077856"/>
    </source>
</evidence>